<dbReference type="Gene3D" id="3.60.130.30">
    <property type="match status" value="1"/>
</dbReference>
<protein>
    <submittedName>
        <fullName evidence="2">Uncharacterized protein</fullName>
    </submittedName>
</protein>
<sequence length="377" mass="41856">MACEDSGSTSDEEPPTLPIGPTAALTGKAKKKDQKCRQDRHHATSAYTLSPGQLDRKGRIIGVLIAPPLPGEDWDSVLKAATAAMQEARDQMSFPASAYHHRRAYAEGEGFPTAVQGFAFRGGREKAGSIKASLAKNATAMEEMLDNPSVIRMATYPIHERPLFTLCYPIFVDYHRNKQTLLRENLHLRRMFAHSPFATVTANLGPASVSPPHTDFGNKADGMCLIGALGDFNADRGRHLVFWDYELIIRFPPGCSILIPSAVVTHSKTPIQDGEEHFSLIQYSAGGLFWWVKNGFQSDRSWLESTTAADIERREAECKARSATTLKKISLWKDMKVKNYTGRSRMEVWDSGDVADFSDLTDDESEAERPAKRARHT</sequence>
<dbReference type="EMBL" id="JARIHO010000010">
    <property type="protein sequence ID" value="KAJ7354324.1"/>
    <property type="molecule type" value="Genomic_DNA"/>
</dbReference>
<accession>A0AAD7ACH9</accession>
<gene>
    <name evidence="2" type="ORF">DFH08DRAFT_955718</name>
</gene>
<organism evidence="2 3">
    <name type="scientific">Mycena albidolilacea</name>
    <dbReference type="NCBI Taxonomy" id="1033008"/>
    <lineage>
        <taxon>Eukaryota</taxon>
        <taxon>Fungi</taxon>
        <taxon>Dikarya</taxon>
        <taxon>Basidiomycota</taxon>
        <taxon>Agaricomycotina</taxon>
        <taxon>Agaricomycetes</taxon>
        <taxon>Agaricomycetidae</taxon>
        <taxon>Agaricales</taxon>
        <taxon>Marasmiineae</taxon>
        <taxon>Mycenaceae</taxon>
        <taxon>Mycena</taxon>
    </lineage>
</organism>
<reference evidence="2" key="1">
    <citation type="submission" date="2023-03" db="EMBL/GenBank/DDBJ databases">
        <title>Massive genome expansion in bonnet fungi (Mycena s.s.) driven by repeated elements and novel gene families across ecological guilds.</title>
        <authorList>
            <consortium name="Lawrence Berkeley National Laboratory"/>
            <person name="Harder C.B."/>
            <person name="Miyauchi S."/>
            <person name="Viragh M."/>
            <person name="Kuo A."/>
            <person name="Thoen E."/>
            <person name="Andreopoulos B."/>
            <person name="Lu D."/>
            <person name="Skrede I."/>
            <person name="Drula E."/>
            <person name="Henrissat B."/>
            <person name="Morin E."/>
            <person name="Kohler A."/>
            <person name="Barry K."/>
            <person name="LaButti K."/>
            <person name="Morin E."/>
            <person name="Salamov A."/>
            <person name="Lipzen A."/>
            <person name="Mereny Z."/>
            <person name="Hegedus B."/>
            <person name="Baldrian P."/>
            <person name="Stursova M."/>
            <person name="Weitz H."/>
            <person name="Taylor A."/>
            <person name="Grigoriev I.V."/>
            <person name="Nagy L.G."/>
            <person name="Martin F."/>
            <person name="Kauserud H."/>
        </authorList>
    </citation>
    <scope>NUCLEOTIDE SEQUENCE</scope>
    <source>
        <strain evidence="2">CBHHK002</strain>
    </source>
</reference>
<feature type="region of interest" description="Disordered" evidence="1">
    <location>
        <begin position="1"/>
        <end position="47"/>
    </location>
</feature>
<evidence type="ECO:0000256" key="1">
    <source>
        <dbReference type="SAM" id="MobiDB-lite"/>
    </source>
</evidence>
<keyword evidence="3" id="KW-1185">Reference proteome</keyword>
<proteinExistence type="predicted"/>
<comment type="caution">
    <text evidence="2">The sequence shown here is derived from an EMBL/GenBank/DDBJ whole genome shotgun (WGS) entry which is preliminary data.</text>
</comment>
<evidence type="ECO:0000313" key="3">
    <source>
        <dbReference type="Proteomes" id="UP001218218"/>
    </source>
</evidence>
<dbReference type="Proteomes" id="UP001218218">
    <property type="component" value="Unassembled WGS sequence"/>
</dbReference>
<feature type="region of interest" description="Disordered" evidence="1">
    <location>
        <begin position="355"/>
        <end position="377"/>
    </location>
</feature>
<evidence type="ECO:0000313" key="2">
    <source>
        <dbReference type="EMBL" id="KAJ7354324.1"/>
    </source>
</evidence>
<feature type="compositionally biased region" description="Basic residues" evidence="1">
    <location>
        <begin position="28"/>
        <end position="40"/>
    </location>
</feature>
<name>A0AAD7ACH9_9AGAR</name>
<dbReference type="AlphaFoldDB" id="A0AAD7ACH9"/>